<reference evidence="4" key="1">
    <citation type="submission" date="2022-12" db="EMBL/GenBank/DDBJ databases">
        <title>Draft genome assemblies for two species of Escallonia (Escalloniales).</title>
        <authorList>
            <person name="Chanderbali A."/>
            <person name="Dervinis C."/>
            <person name="Anghel I."/>
            <person name="Soltis D."/>
            <person name="Soltis P."/>
            <person name="Zapata F."/>
        </authorList>
    </citation>
    <scope>NUCLEOTIDE SEQUENCE</scope>
    <source>
        <strain evidence="4">UCBG92.1500</strain>
        <tissue evidence="4">Leaf</tissue>
    </source>
</reference>
<dbReference type="InterPro" id="IPR036291">
    <property type="entry name" value="NAD(P)-bd_dom_sf"/>
</dbReference>
<dbReference type="AlphaFoldDB" id="A0AA88R7Z4"/>
<dbReference type="SUPFAM" id="SSF53756">
    <property type="entry name" value="UDP-Glycosyltransferase/glycogen phosphorylase"/>
    <property type="match status" value="1"/>
</dbReference>
<dbReference type="InterPro" id="IPR020904">
    <property type="entry name" value="Sc_DH/Rdtase_CS"/>
</dbReference>
<dbReference type="EMBL" id="JAVXUO010002549">
    <property type="protein sequence ID" value="KAK2971875.1"/>
    <property type="molecule type" value="Genomic_DNA"/>
</dbReference>
<proteinExistence type="inferred from homology"/>
<name>A0AA88R7Z4_9ASTE</name>
<dbReference type="SUPFAM" id="SSF51735">
    <property type="entry name" value="NAD(P)-binding Rossmann-fold domains"/>
    <property type="match status" value="1"/>
</dbReference>
<dbReference type="InterPro" id="IPR002347">
    <property type="entry name" value="SDR_fam"/>
</dbReference>
<feature type="region of interest" description="Disordered" evidence="3">
    <location>
        <begin position="124"/>
        <end position="149"/>
    </location>
</feature>
<comment type="similarity">
    <text evidence="1">Belongs to the short-chain dehydrogenases/reductases (SDR) family.</text>
</comment>
<sequence length="297" mass="32834">MSSRHHVTTTAVFFGAKNAARVMIPSCTGSIIAITSVCGIVGGLGTHAYTSSKHAVVGITKNVAAELGQFQIRMNCISPYLLPTLMAKELLDDDQISRVYHNMKGKSLQKQDVAEAALFLASDESRKEDDEGEEGGRGGGGSSSILRRPKKENPSSFILSMEKEEVLQIVMFPWLAMGHLIPFLYLSKCLAQKGHQISFVFTHTNLQRLPKIPTNVPPLITLIPLSFPQNENLPHQAESSMDIPFQKSQFLKIAFDSLESQLTQFLQTADPKPDWIIFDYASHWLPPLADKLGISRQ</sequence>
<organism evidence="4 5">
    <name type="scientific">Escallonia rubra</name>
    <dbReference type="NCBI Taxonomy" id="112253"/>
    <lineage>
        <taxon>Eukaryota</taxon>
        <taxon>Viridiplantae</taxon>
        <taxon>Streptophyta</taxon>
        <taxon>Embryophyta</taxon>
        <taxon>Tracheophyta</taxon>
        <taxon>Spermatophyta</taxon>
        <taxon>Magnoliopsida</taxon>
        <taxon>eudicotyledons</taxon>
        <taxon>Gunneridae</taxon>
        <taxon>Pentapetalae</taxon>
        <taxon>asterids</taxon>
        <taxon>campanulids</taxon>
        <taxon>Escalloniales</taxon>
        <taxon>Escalloniaceae</taxon>
        <taxon>Escallonia</taxon>
    </lineage>
</organism>
<evidence type="ECO:0000256" key="1">
    <source>
        <dbReference type="ARBA" id="ARBA00006484"/>
    </source>
</evidence>
<dbReference type="PANTHER" id="PTHR43180:SF30">
    <property type="entry name" value="MOMILACTONE A SYNTHASE"/>
    <property type="match status" value="1"/>
</dbReference>
<evidence type="ECO:0000313" key="5">
    <source>
        <dbReference type="Proteomes" id="UP001187471"/>
    </source>
</evidence>
<dbReference type="Pfam" id="PF13561">
    <property type="entry name" value="adh_short_C2"/>
    <property type="match status" value="1"/>
</dbReference>
<comment type="caution">
    <text evidence="4">The sequence shown here is derived from an EMBL/GenBank/DDBJ whole genome shotgun (WGS) entry which is preliminary data.</text>
</comment>
<dbReference type="GO" id="GO:0016491">
    <property type="term" value="F:oxidoreductase activity"/>
    <property type="evidence" value="ECO:0007669"/>
    <property type="project" value="UniProtKB-KW"/>
</dbReference>
<dbReference type="Gene3D" id="3.40.50.2000">
    <property type="entry name" value="Glycogen Phosphorylase B"/>
    <property type="match status" value="1"/>
</dbReference>
<protein>
    <submittedName>
        <fullName evidence="4">Uncharacterized protein</fullName>
    </submittedName>
</protein>
<dbReference type="PANTHER" id="PTHR43180">
    <property type="entry name" value="3-OXOACYL-(ACYL-CARRIER-PROTEIN) REDUCTASE (AFU_ORTHOLOGUE AFUA_6G11210)"/>
    <property type="match status" value="1"/>
</dbReference>
<evidence type="ECO:0000256" key="2">
    <source>
        <dbReference type="ARBA" id="ARBA00023002"/>
    </source>
</evidence>
<dbReference type="Gene3D" id="3.40.50.720">
    <property type="entry name" value="NAD(P)-binding Rossmann-like Domain"/>
    <property type="match status" value="1"/>
</dbReference>
<evidence type="ECO:0000313" key="4">
    <source>
        <dbReference type="EMBL" id="KAK2971875.1"/>
    </source>
</evidence>
<evidence type="ECO:0000256" key="3">
    <source>
        <dbReference type="SAM" id="MobiDB-lite"/>
    </source>
</evidence>
<keyword evidence="5" id="KW-1185">Reference proteome</keyword>
<dbReference type="PROSITE" id="PS00061">
    <property type="entry name" value="ADH_SHORT"/>
    <property type="match status" value="1"/>
</dbReference>
<dbReference type="Proteomes" id="UP001187471">
    <property type="component" value="Unassembled WGS sequence"/>
</dbReference>
<gene>
    <name evidence="4" type="ORF">RJ640_000892</name>
</gene>
<accession>A0AA88R7Z4</accession>
<dbReference type="PRINTS" id="PR00081">
    <property type="entry name" value="GDHRDH"/>
</dbReference>
<keyword evidence="2" id="KW-0560">Oxidoreductase</keyword>